<keyword evidence="4" id="KW-0274">FAD</keyword>
<keyword evidence="6" id="KW-1133">Transmembrane helix</keyword>
<dbReference type="Pfam" id="PF01565">
    <property type="entry name" value="FAD_binding_4"/>
    <property type="match status" value="1"/>
</dbReference>
<dbReference type="InterPro" id="IPR006094">
    <property type="entry name" value="Oxid_FAD_bind_N"/>
</dbReference>
<dbReference type="Proteomes" id="UP000439903">
    <property type="component" value="Unassembled WGS sequence"/>
</dbReference>
<protein>
    <submittedName>
        <fullName evidence="8">FAD-binding domain-containing protein</fullName>
    </submittedName>
</protein>
<dbReference type="GO" id="GO:0016491">
    <property type="term" value="F:oxidoreductase activity"/>
    <property type="evidence" value="ECO:0007669"/>
    <property type="project" value="UniProtKB-KW"/>
</dbReference>
<organism evidence="8 9">
    <name type="scientific">Gigaspora margarita</name>
    <dbReference type="NCBI Taxonomy" id="4874"/>
    <lineage>
        <taxon>Eukaryota</taxon>
        <taxon>Fungi</taxon>
        <taxon>Fungi incertae sedis</taxon>
        <taxon>Mucoromycota</taxon>
        <taxon>Glomeromycotina</taxon>
        <taxon>Glomeromycetes</taxon>
        <taxon>Diversisporales</taxon>
        <taxon>Gigasporaceae</taxon>
        <taxon>Gigaspora</taxon>
    </lineage>
</organism>
<evidence type="ECO:0000256" key="3">
    <source>
        <dbReference type="ARBA" id="ARBA00022630"/>
    </source>
</evidence>
<comment type="cofactor">
    <cofactor evidence="1">
        <name>FAD</name>
        <dbReference type="ChEBI" id="CHEBI:57692"/>
    </cofactor>
</comment>
<evidence type="ECO:0000256" key="5">
    <source>
        <dbReference type="ARBA" id="ARBA00023002"/>
    </source>
</evidence>
<dbReference type="AlphaFoldDB" id="A0A8H3WUS0"/>
<dbReference type="SUPFAM" id="SSF56176">
    <property type="entry name" value="FAD-binding/transporter-associated domain-like"/>
    <property type="match status" value="1"/>
</dbReference>
<keyword evidence="6" id="KW-0472">Membrane</keyword>
<dbReference type="PANTHER" id="PTHR42973:SF39">
    <property type="entry name" value="FAD-BINDING PCMH-TYPE DOMAIN-CONTAINING PROTEIN"/>
    <property type="match status" value="1"/>
</dbReference>
<comment type="similarity">
    <text evidence="2">Belongs to the oxygen-dependent FAD-linked oxidoreductase family.</text>
</comment>
<dbReference type="EMBL" id="WTPW01003451">
    <property type="protein sequence ID" value="KAF0342464.1"/>
    <property type="molecule type" value="Genomic_DNA"/>
</dbReference>
<dbReference type="InterPro" id="IPR006093">
    <property type="entry name" value="Oxy_OxRdtase_FAD_BS"/>
</dbReference>
<dbReference type="InterPro" id="IPR016166">
    <property type="entry name" value="FAD-bd_PCMH"/>
</dbReference>
<keyword evidence="3" id="KW-0285">Flavoprotein</keyword>
<dbReference type="Gene3D" id="3.30.465.10">
    <property type="match status" value="1"/>
</dbReference>
<reference evidence="8 9" key="1">
    <citation type="journal article" date="2019" name="Environ. Microbiol.">
        <title>At the nexus of three kingdoms: the genome of the mycorrhizal fungus Gigaspora margarita provides insights into plant, endobacterial and fungal interactions.</title>
        <authorList>
            <person name="Venice F."/>
            <person name="Ghignone S."/>
            <person name="Salvioli di Fossalunga A."/>
            <person name="Amselem J."/>
            <person name="Novero M."/>
            <person name="Xianan X."/>
            <person name="Sedzielewska Toro K."/>
            <person name="Morin E."/>
            <person name="Lipzen A."/>
            <person name="Grigoriev I.V."/>
            <person name="Henrissat B."/>
            <person name="Martin F.M."/>
            <person name="Bonfante P."/>
        </authorList>
    </citation>
    <scope>NUCLEOTIDE SEQUENCE [LARGE SCALE GENOMIC DNA]</scope>
    <source>
        <strain evidence="8 9">BEG34</strain>
    </source>
</reference>
<dbReference type="InterPro" id="IPR036318">
    <property type="entry name" value="FAD-bd_PCMH-like_sf"/>
</dbReference>
<dbReference type="PROSITE" id="PS51387">
    <property type="entry name" value="FAD_PCMH"/>
    <property type="match status" value="1"/>
</dbReference>
<accession>A0A8H3WUS0</accession>
<gene>
    <name evidence="8" type="ORF">F8M41_016143</name>
</gene>
<comment type="caution">
    <text evidence="8">The sequence shown here is derived from an EMBL/GenBank/DDBJ whole genome shotgun (WGS) entry which is preliminary data.</text>
</comment>
<evidence type="ECO:0000259" key="7">
    <source>
        <dbReference type="PROSITE" id="PS51387"/>
    </source>
</evidence>
<keyword evidence="5" id="KW-0560">Oxidoreductase</keyword>
<evidence type="ECO:0000256" key="4">
    <source>
        <dbReference type="ARBA" id="ARBA00022827"/>
    </source>
</evidence>
<dbReference type="PROSITE" id="PS00862">
    <property type="entry name" value="OX2_COVAL_FAD"/>
    <property type="match status" value="1"/>
</dbReference>
<keyword evidence="9" id="KW-1185">Reference proteome</keyword>
<evidence type="ECO:0000256" key="6">
    <source>
        <dbReference type="SAM" id="Phobius"/>
    </source>
</evidence>
<dbReference type="GO" id="GO:0071949">
    <property type="term" value="F:FAD binding"/>
    <property type="evidence" value="ECO:0007669"/>
    <property type="project" value="InterPro"/>
</dbReference>
<dbReference type="PANTHER" id="PTHR42973">
    <property type="entry name" value="BINDING OXIDOREDUCTASE, PUTATIVE (AFU_ORTHOLOGUE AFUA_1G17690)-RELATED"/>
    <property type="match status" value="1"/>
</dbReference>
<evidence type="ECO:0000313" key="8">
    <source>
        <dbReference type="EMBL" id="KAF0342464.1"/>
    </source>
</evidence>
<dbReference type="OrthoDB" id="415825at2759"/>
<proteinExistence type="inferred from homology"/>
<evidence type="ECO:0000256" key="1">
    <source>
        <dbReference type="ARBA" id="ARBA00001974"/>
    </source>
</evidence>
<evidence type="ECO:0000256" key="2">
    <source>
        <dbReference type="ARBA" id="ARBA00005466"/>
    </source>
</evidence>
<dbReference type="InterPro" id="IPR050416">
    <property type="entry name" value="FAD-linked_Oxidoreductase"/>
</dbReference>
<feature type="transmembrane region" description="Helical" evidence="6">
    <location>
        <begin position="6"/>
        <end position="24"/>
    </location>
</feature>
<feature type="domain" description="FAD-binding PCMH-type" evidence="7">
    <location>
        <begin position="67"/>
        <end position="168"/>
    </location>
</feature>
<dbReference type="InterPro" id="IPR016169">
    <property type="entry name" value="FAD-bd_PCMH_sub2"/>
</dbReference>
<evidence type="ECO:0000313" key="9">
    <source>
        <dbReference type="Proteomes" id="UP000439903"/>
    </source>
</evidence>
<sequence length="168" mass="18732">MTTYLYVTFFLITIIHASLYHIPVSKCPKEAALRKCLDQSHIKGPIYFRDNTSAYSDDLNVEYNRLVIVYPTVFVHAIDVLDVQKAIKCAAKLKYPIVARSGGHSYEGYGIGDRDCFLVVDLAAFNQITIDVTSQTAVIGPGNRIKSVYKLALQGFAFPVHGLELEDL</sequence>
<name>A0A8H3WUS0_GIGMA</name>
<keyword evidence="6" id="KW-0812">Transmembrane</keyword>